<organism evidence="1">
    <name type="scientific">Staphylococcus aureus</name>
    <dbReference type="NCBI Taxonomy" id="1280"/>
    <lineage>
        <taxon>Bacteria</taxon>
        <taxon>Bacillati</taxon>
        <taxon>Bacillota</taxon>
        <taxon>Bacilli</taxon>
        <taxon>Bacillales</taxon>
        <taxon>Staphylococcaceae</taxon>
        <taxon>Staphylococcus</taxon>
    </lineage>
</organism>
<name>A0AB74Q0A7_STAAU</name>
<proteinExistence type="predicted"/>
<evidence type="ECO:0000313" key="1">
    <source>
        <dbReference type="EMBL" id="VDY47873.1"/>
    </source>
</evidence>
<dbReference type="EMBL" id="LR133917">
    <property type="protein sequence ID" value="VDY47873.1"/>
    <property type="molecule type" value="Genomic_DNA"/>
</dbReference>
<sequence>MVRLYEIWKQRNEIVCEYDLTPSALGKWIKQHQNTGSFNHQDNLTDEVKELIKLLKEV</sequence>
<dbReference type="RefSeq" id="WP_000251964.1">
    <property type="nucleotide sequence ID" value="NZ_BDXL01000001.1"/>
</dbReference>
<protein>
    <submittedName>
        <fullName evidence="1">Transposase</fullName>
    </submittedName>
</protein>
<accession>A0AB74Q0A7</accession>
<dbReference type="AlphaFoldDB" id="A0AB74Q0A7"/>
<reference evidence="1" key="1">
    <citation type="submission" date="2018-12" db="EMBL/GenBank/DDBJ databases">
        <authorList>
            <consortium name="Pathogen Informatics"/>
        </authorList>
    </citation>
    <scope>NUCLEOTIDE SEQUENCE</scope>
    <source>
        <strain evidence="1">NCTC8317</strain>
    </source>
</reference>
<dbReference type="Proteomes" id="UP000280323">
    <property type="component" value="Chromosome"/>
</dbReference>
<gene>
    <name evidence="1" type="ORF">NCTC8317_00916</name>
</gene>